<dbReference type="GO" id="GO:0008811">
    <property type="term" value="F:chloramphenicol O-acetyltransferase activity"/>
    <property type="evidence" value="ECO:0007669"/>
    <property type="project" value="InterPro"/>
</dbReference>
<keyword evidence="1" id="KW-0808">Transferase</keyword>
<gene>
    <name evidence="1" type="ORF">C8D82_101254</name>
</gene>
<reference evidence="1 2" key="1">
    <citation type="submission" date="2018-04" db="EMBL/GenBank/DDBJ databases">
        <title>Genomic Encyclopedia of Type Strains, Phase IV (KMG-IV): sequencing the most valuable type-strain genomes for metagenomic binning, comparative biology and taxonomic classification.</title>
        <authorList>
            <person name="Goeker M."/>
        </authorList>
    </citation>
    <scope>NUCLEOTIDE SEQUENCE [LARGE SCALE GENOMIC DNA]</scope>
    <source>
        <strain evidence="1 2">DSM 14823</strain>
    </source>
</reference>
<protein>
    <submittedName>
        <fullName evidence="1">Chloramphenicol O-acetyltransferase type A</fullName>
    </submittedName>
</protein>
<dbReference type="GeneID" id="78293781"/>
<organism evidence="1 2">
    <name type="scientific">Victivallis vadensis</name>
    <dbReference type="NCBI Taxonomy" id="172901"/>
    <lineage>
        <taxon>Bacteria</taxon>
        <taxon>Pseudomonadati</taxon>
        <taxon>Lentisphaerota</taxon>
        <taxon>Lentisphaeria</taxon>
        <taxon>Victivallales</taxon>
        <taxon>Victivallaceae</taxon>
        <taxon>Victivallis</taxon>
    </lineage>
</organism>
<evidence type="ECO:0000313" key="2">
    <source>
        <dbReference type="Proteomes" id="UP000245959"/>
    </source>
</evidence>
<dbReference type="Proteomes" id="UP000245959">
    <property type="component" value="Unassembled WGS sequence"/>
</dbReference>
<dbReference type="InterPro" id="IPR001707">
    <property type="entry name" value="Cmp_AcTrfase"/>
</dbReference>
<dbReference type="RefSeq" id="WP_165832755.1">
    <property type="nucleotide sequence ID" value="NZ_CABMMC010000075.1"/>
</dbReference>
<proteinExistence type="predicted"/>
<dbReference type="AlphaFoldDB" id="A0A2U1BBL7"/>
<dbReference type="PANTHER" id="PTHR38474:SF1">
    <property type="entry name" value="SLR0299 PROTEIN"/>
    <property type="match status" value="1"/>
</dbReference>
<sequence>MNSYTSIDLATWKRRGTFEYYRTFQNQLFNITLEFPATELYRYAKRNRLSFFLLTLHAILRAVNSVPQFRQRIVDGGQVIEFEHVAALTPIMTPEEEFVMALTEYAPSFAEFRGQAEAAVAAAKRGEFDPSVRQRNDFICASCVPWYGFRSLTQAALTLDQSIVILTWGEMDASGNIPLALQLNHALVDGLHVGRFHRALTGFLTAPASL</sequence>
<evidence type="ECO:0000313" key="1">
    <source>
        <dbReference type="EMBL" id="PVY46054.1"/>
    </source>
</evidence>
<dbReference type="Pfam" id="PF00302">
    <property type="entry name" value="CAT"/>
    <property type="match status" value="1"/>
</dbReference>
<dbReference type="Gene3D" id="3.30.559.10">
    <property type="entry name" value="Chloramphenicol acetyltransferase-like domain"/>
    <property type="match status" value="1"/>
</dbReference>
<accession>A0A2U1BBL7</accession>
<dbReference type="SMART" id="SM01059">
    <property type="entry name" value="CAT"/>
    <property type="match status" value="1"/>
</dbReference>
<comment type="caution">
    <text evidence="1">The sequence shown here is derived from an EMBL/GenBank/DDBJ whole genome shotgun (WGS) entry which is preliminary data.</text>
</comment>
<name>A0A2U1BBL7_9BACT</name>
<dbReference type="InterPro" id="IPR023213">
    <property type="entry name" value="CAT-like_dom_sf"/>
</dbReference>
<dbReference type="SUPFAM" id="SSF52777">
    <property type="entry name" value="CoA-dependent acyltransferases"/>
    <property type="match status" value="1"/>
</dbReference>
<keyword evidence="2" id="KW-1185">Reference proteome</keyword>
<dbReference type="EMBL" id="QEKH01000001">
    <property type="protein sequence ID" value="PVY46054.1"/>
    <property type="molecule type" value="Genomic_DNA"/>
</dbReference>
<dbReference type="PANTHER" id="PTHR38474">
    <property type="entry name" value="SLR0299 PROTEIN"/>
    <property type="match status" value="1"/>
</dbReference>